<reference evidence="3 4" key="1">
    <citation type="submission" date="2018-01" db="EMBL/GenBank/DDBJ databases">
        <title>Draft genome sequences of clinical isolates and type strains of oral Veillonella including Veillonella infantum sp., nov.</title>
        <authorList>
            <person name="Mashima I."/>
            <person name="Liao Y.-C."/>
            <person name="Sabharwal A."/>
            <person name="Haase E.M."/>
            <person name="Nakazawa F."/>
            <person name="Scannapieco F.A."/>
        </authorList>
    </citation>
    <scope>NUCLEOTIDE SEQUENCE [LARGE SCALE GENOMIC DNA]</scope>
    <source>
        <strain evidence="3 4">Y6</strain>
    </source>
</reference>
<name>A0A2S7ZS52_9FIRM</name>
<dbReference type="CDD" id="cd03789">
    <property type="entry name" value="GT9_LPS_heptosyltransferase"/>
    <property type="match status" value="1"/>
</dbReference>
<evidence type="ECO:0000256" key="1">
    <source>
        <dbReference type="ARBA" id="ARBA00022676"/>
    </source>
</evidence>
<dbReference type="AlphaFoldDB" id="A0A2S7ZS52"/>
<dbReference type="Gene3D" id="3.40.50.2000">
    <property type="entry name" value="Glycogen Phosphorylase B"/>
    <property type="match status" value="2"/>
</dbReference>
<dbReference type="STRING" id="1110546.GCA_001078375_00489"/>
<evidence type="ECO:0000313" key="4">
    <source>
        <dbReference type="Proteomes" id="UP000238877"/>
    </source>
</evidence>
<dbReference type="InterPro" id="IPR002201">
    <property type="entry name" value="Glyco_trans_9"/>
</dbReference>
<proteinExistence type="predicted"/>
<dbReference type="SUPFAM" id="SSF53756">
    <property type="entry name" value="UDP-Glycosyltransferase/glycogen phosphorylase"/>
    <property type="match status" value="1"/>
</dbReference>
<dbReference type="PANTHER" id="PTHR30160">
    <property type="entry name" value="TETRAACYLDISACCHARIDE 4'-KINASE-RELATED"/>
    <property type="match status" value="1"/>
</dbReference>
<dbReference type="OrthoDB" id="9797795at2"/>
<dbReference type="GO" id="GO:0009244">
    <property type="term" value="P:lipopolysaccharide core region biosynthetic process"/>
    <property type="evidence" value="ECO:0007669"/>
    <property type="project" value="TreeGrafter"/>
</dbReference>
<protein>
    <submittedName>
        <fullName evidence="3">Glycosyltransferase family 9 protein</fullName>
    </submittedName>
</protein>
<accession>A0A2S7ZS52</accession>
<sequence>MNILFVRLSYIGDILHATAAARWIKQRYPNAILHWIVTPSMAELLEHNPYVDHIIPWERDVYEAHSKKLHLRTMWNMWWDLRKQLQPYQFDIAVDIQGRLITGLVLLATGAPIRLGLGGTKELNWLFTNYKSKDRSKHVIEQYLEVAQLLPMAIQQSSLKDRGTVETSNQDLLANDASETTRSDESFDDINQMDLFVTDEEQQQAQSEIAHAFTDKERPTIGIVLGSSWQTKSWPSEKWQQLIESMSYRSNFICFGGPKEEKDFTSLMQYVEKEELPVYNKLGKTTLREMAALLQACDVVVSCDTGALHMAIALNRPVVALFGPTNPAEWGPLTGLYRVIQNHDMDCLGCRKRKCPKGKAYCMSGIDPIWVKENIIELLDVVSSEVR</sequence>
<comment type="caution">
    <text evidence="3">The sequence shown here is derived from an EMBL/GenBank/DDBJ whole genome shotgun (WGS) entry which is preliminary data.</text>
</comment>
<gene>
    <name evidence="3" type="ORF">VTHSUH11_00310</name>
</gene>
<dbReference type="InterPro" id="IPR051199">
    <property type="entry name" value="LPS_LOS_Heptosyltrfase"/>
</dbReference>
<evidence type="ECO:0000256" key="2">
    <source>
        <dbReference type="ARBA" id="ARBA00022679"/>
    </source>
</evidence>
<dbReference type="Proteomes" id="UP000238877">
    <property type="component" value="Unassembled WGS sequence"/>
</dbReference>
<dbReference type="Pfam" id="PF01075">
    <property type="entry name" value="Glyco_transf_9"/>
    <property type="match status" value="1"/>
</dbReference>
<dbReference type="RefSeq" id="WP_059361582.1">
    <property type="nucleotide sequence ID" value="NZ_BBXI01000003.1"/>
</dbReference>
<organism evidence="3 4">
    <name type="scientific">Veillonella tobetsuensis</name>
    <dbReference type="NCBI Taxonomy" id="1110546"/>
    <lineage>
        <taxon>Bacteria</taxon>
        <taxon>Bacillati</taxon>
        <taxon>Bacillota</taxon>
        <taxon>Negativicutes</taxon>
        <taxon>Veillonellales</taxon>
        <taxon>Veillonellaceae</taxon>
        <taxon>Veillonella</taxon>
    </lineage>
</organism>
<dbReference type="GO" id="GO:0005829">
    <property type="term" value="C:cytosol"/>
    <property type="evidence" value="ECO:0007669"/>
    <property type="project" value="TreeGrafter"/>
</dbReference>
<keyword evidence="2 3" id="KW-0808">Transferase</keyword>
<keyword evidence="1" id="KW-0328">Glycosyltransferase</keyword>
<dbReference type="GO" id="GO:0008713">
    <property type="term" value="F:ADP-heptose-lipopolysaccharide heptosyltransferase activity"/>
    <property type="evidence" value="ECO:0007669"/>
    <property type="project" value="TreeGrafter"/>
</dbReference>
<evidence type="ECO:0000313" key="3">
    <source>
        <dbReference type="EMBL" id="PQL26089.1"/>
    </source>
</evidence>
<dbReference type="EMBL" id="PPDF01000001">
    <property type="protein sequence ID" value="PQL26089.1"/>
    <property type="molecule type" value="Genomic_DNA"/>
</dbReference>